<gene>
    <name evidence="4" type="ORF">H9L12_02165</name>
</gene>
<evidence type="ECO:0000259" key="3">
    <source>
        <dbReference type="PROSITE" id="PS51186"/>
    </source>
</evidence>
<evidence type="ECO:0000256" key="2">
    <source>
        <dbReference type="ARBA" id="ARBA00023315"/>
    </source>
</evidence>
<name>A0A7G9SE62_9SPHN</name>
<dbReference type="Gene3D" id="3.40.630.30">
    <property type="match status" value="1"/>
</dbReference>
<evidence type="ECO:0000313" key="5">
    <source>
        <dbReference type="Proteomes" id="UP000515955"/>
    </source>
</evidence>
<proteinExistence type="predicted"/>
<protein>
    <submittedName>
        <fullName evidence="4">GNAT family N-acetyltransferase</fullName>
    </submittedName>
</protein>
<dbReference type="InterPro" id="IPR016181">
    <property type="entry name" value="Acyl_CoA_acyltransferase"/>
</dbReference>
<dbReference type="PANTHER" id="PTHR43420:SF12">
    <property type="entry name" value="N-ACETYLTRANSFERASE DOMAIN-CONTAINING PROTEIN"/>
    <property type="match status" value="1"/>
</dbReference>
<keyword evidence="2" id="KW-0012">Acyltransferase</keyword>
<dbReference type="SUPFAM" id="SSF55729">
    <property type="entry name" value="Acyl-CoA N-acyltransferases (Nat)"/>
    <property type="match status" value="1"/>
</dbReference>
<dbReference type="CDD" id="cd04301">
    <property type="entry name" value="NAT_SF"/>
    <property type="match status" value="1"/>
</dbReference>
<dbReference type="Pfam" id="PF00583">
    <property type="entry name" value="Acetyltransf_1"/>
    <property type="match status" value="1"/>
</dbReference>
<reference evidence="4 5" key="1">
    <citation type="submission" date="2020-08" db="EMBL/GenBank/DDBJ databases">
        <title>Genome sequence of Sphingomonas rhizophila KACC 19189T.</title>
        <authorList>
            <person name="Hyun D.-W."/>
            <person name="Bae J.-W."/>
        </authorList>
    </citation>
    <scope>NUCLEOTIDE SEQUENCE [LARGE SCALE GENOMIC DNA]</scope>
    <source>
        <strain evidence="4 5">KACC 19189</strain>
    </source>
</reference>
<evidence type="ECO:0000313" key="4">
    <source>
        <dbReference type="EMBL" id="QNN66137.1"/>
    </source>
</evidence>
<keyword evidence="1 4" id="KW-0808">Transferase</keyword>
<dbReference type="InterPro" id="IPR000182">
    <property type="entry name" value="GNAT_dom"/>
</dbReference>
<feature type="domain" description="N-acetyltransferase" evidence="3">
    <location>
        <begin position="4"/>
        <end position="155"/>
    </location>
</feature>
<accession>A0A7G9SE62</accession>
<sequence>MPAPTIRHGGVGDLDGVIEVMNAAFDAQFGERWTRSQCAGILPMSGVELRIASLGASAPIGFSLMRTVADEAELLLIAVAPEARRRGIGQALLEDFIDRAIADGARHLHLEVRDGNPAIRMYHAAGFAVAGRRHEYYHGANGGHHDALTLRKTVES</sequence>
<dbReference type="Proteomes" id="UP000515955">
    <property type="component" value="Chromosome"/>
</dbReference>
<dbReference type="AlphaFoldDB" id="A0A7G9SE62"/>
<evidence type="ECO:0000256" key="1">
    <source>
        <dbReference type="ARBA" id="ARBA00022679"/>
    </source>
</evidence>
<organism evidence="4 5">
    <name type="scientific">Sphingomonas rhizophila</name>
    <dbReference type="NCBI Taxonomy" id="2071607"/>
    <lineage>
        <taxon>Bacteria</taxon>
        <taxon>Pseudomonadati</taxon>
        <taxon>Pseudomonadota</taxon>
        <taxon>Alphaproteobacteria</taxon>
        <taxon>Sphingomonadales</taxon>
        <taxon>Sphingomonadaceae</taxon>
        <taxon>Sphingomonas</taxon>
    </lineage>
</organism>
<dbReference type="InterPro" id="IPR050680">
    <property type="entry name" value="YpeA/RimI_acetyltransf"/>
</dbReference>
<keyword evidence="5" id="KW-1185">Reference proteome</keyword>
<dbReference type="GO" id="GO:0016747">
    <property type="term" value="F:acyltransferase activity, transferring groups other than amino-acyl groups"/>
    <property type="evidence" value="ECO:0007669"/>
    <property type="project" value="InterPro"/>
</dbReference>
<dbReference type="PROSITE" id="PS51186">
    <property type="entry name" value="GNAT"/>
    <property type="match status" value="1"/>
</dbReference>
<dbReference type="PANTHER" id="PTHR43420">
    <property type="entry name" value="ACETYLTRANSFERASE"/>
    <property type="match status" value="1"/>
</dbReference>
<dbReference type="KEGG" id="srhi:H9L12_02165"/>
<dbReference type="EMBL" id="CP060717">
    <property type="protein sequence ID" value="QNN66137.1"/>
    <property type="molecule type" value="Genomic_DNA"/>
</dbReference>